<dbReference type="InterPro" id="IPR033644">
    <property type="entry name" value="Ferrochelatase_C"/>
</dbReference>
<dbReference type="HAMAP" id="MF_00323">
    <property type="entry name" value="Ferrochelatase"/>
    <property type="match status" value="1"/>
</dbReference>
<reference evidence="10" key="1">
    <citation type="submission" date="2015-10" db="EMBL/GenBank/DDBJ databases">
        <authorList>
            <person name="Luecker S."/>
            <person name="Luecker S."/>
        </authorList>
    </citation>
    <scope>NUCLEOTIDE SEQUENCE [LARGE SCALE GENOMIC DNA]</scope>
</reference>
<evidence type="ECO:0000313" key="10">
    <source>
        <dbReference type="Proteomes" id="UP000198736"/>
    </source>
</evidence>
<evidence type="ECO:0000256" key="3">
    <source>
        <dbReference type="ARBA" id="ARBA00023133"/>
    </source>
</evidence>
<dbReference type="CDD" id="cd03411">
    <property type="entry name" value="Ferrochelatase_N"/>
    <property type="match status" value="1"/>
</dbReference>
<evidence type="ECO:0000256" key="8">
    <source>
        <dbReference type="RuleBase" id="RU004185"/>
    </source>
</evidence>
<dbReference type="AlphaFoldDB" id="A0A0S4LAA4"/>
<dbReference type="Gene3D" id="3.40.50.1400">
    <property type="match status" value="2"/>
</dbReference>
<evidence type="ECO:0000256" key="6">
    <source>
        <dbReference type="ARBA" id="ARBA00024536"/>
    </source>
</evidence>
<dbReference type="STRING" id="1742973.COMA2_130116"/>
<dbReference type="NCBIfam" id="TIGR00109">
    <property type="entry name" value="hemH"/>
    <property type="match status" value="1"/>
</dbReference>
<evidence type="ECO:0000313" key="9">
    <source>
        <dbReference type="EMBL" id="CUS33544.1"/>
    </source>
</evidence>
<evidence type="ECO:0000256" key="4">
    <source>
        <dbReference type="ARBA" id="ARBA00023239"/>
    </source>
</evidence>
<evidence type="ECO:0000256" key="2">
    <source>
        <dbReference type="ARBA" id="ARBA00023004"/>
    </source>
</evidence>
<dbReference type="CDD" id="cd00419">
    <property type="entry name" value="Ferrochelatase_C"/>
    <property type="match status" value="1"/>
</dbReference>
<dbReference type="UniPathway" id="UPA00252">
    <property type="reaction ID" value="UER00325"/>
</dbReference>
<dbReference type="InterPro" id="IPR033659">
    <property type="entry name" value="Ferrochelatase_N"/>
</dbReference>
<keyword evidence="7" id="KW-0963">Cytoplasm</keyword>
<comment type="subcellular location">
    <subcellularLocation>
        <location evidence="7">Cytoplasm</location>
    </subcellularLocation>
</comment>
<feature type="binding site" evidence="7">
    <location>
        <position position="265"/>
    </location>
    <ligand>
        <name>Fe(2+)</name>
        <dbReference type="ChEBI" id="CHEBI:29033"/>
    </ligand>
</feature>
<protein>
    <recommendedName>
        <fullName evidence="7">Ferrochelatase</fullName>
        <ecNumber evidence="7">4.98.1.1</ecNumber>
    </recommendedName>
    <alternativeName>
        <fullName evidence="7">Heme synthase</fullName>
    </alternativeName>
    <alternativeName>
        <fullName evidence="7">Protoheme ferro-lyase</fullName>
    </alternativeName>
</protein>
<gene>
    <name evidence="7 9" type="primary">hemH</name>
    <name evidence="9" type="ORF">COMA2_130116</name>
</gene>
<dbReference type="GO" id="GO:0005737">
    <property type="term" value="C:cytoplasm"/>
    <property type="evidence" value="ECO:0007669"/>
    <property type="project" value="UniProtKB-SubCell"/>
</dbReference>
<dbReference type="Pfam" id="PF00762">
    <property type="entry name" value="Ferrochelatase"/>
    <property type="match status" value="1"/>
</dbReference>
<organism evidence="9 10">
    <name type="scientific">Candidatus Nitrospira nitrificans</name>
    <dbReference type="NCBI Taxonomy" id="1742973"/>
    <lineage>
        <taxon>Bacteria</taxon>
        <taxon>Pseudomonadati</taxon>
        <taxon>Nitrospirota</taxon>
        <taxon>Nitrospiria</taxon>
        <taxon>Nitrospirales</taxon>
        <taxon>Nitrospiraceae</taxon>
        <taxon>Nitrospira</taxon>
    </lineage>
</organism>
<dbReference type="GO" id="GO:0046872">
    <property type="term" value="F:metal ion binding"/>
    <property type="evidence" value="ECO:0007669"/>
    <property type="project" value="UniProtKB-KW"/>
</dbReference>
<comment type="catalytic activity">
    <reaction evidence="6">
        <text>Fe-coproporphyrin III + 2 H(+) = coproporphyrin III + Fe(2+)</text>
        <dbReference type="Rhea" id="RHEA:49572"/>
        <dbReference type="ChEBI" id="CHEBI:15378"/>
        <dbReference type="ChEBI" id="CHEBI:29033"/>
        <dbReference type="ChEBI" id="CHEBI:68438"/>
        <dbReference type="ChEBI" id="CHEBI:131725"/>
        <dbReference type="EC" id="4.99.1.9"/>
    </reaction>
    <physiologicalReaction direction="right-to-left" evidence="6">
        <dbReference type="Rhea" id="RHEA:49574"/>
    </physiologicalReaction>
</comment>
<comment type="catalytic activity">
    <reaction evidence="7">
        <text>heme b + 2 H(+) = protoporphyrin IX + Fe(2+)</text>
        <dbReference type="Rhea" id="RHEA:22584"/>
        <dbReference type="ChEBI" id="CHEBI:15378"/>
        <dbReference type="ChEBI" id="CHEBI:29033"/>
        <dbReference type="ChEBI" id="CHEBI:57306"/>
        <dbReference type="ChEBI" id="CHEBI:60344"/>
        <dbReference type="EC" id="4.98.1.1"/>
    </reaction>
</comment>
<comment type="similarity">
    <text evidence="1 7 8">Belongs to the ferrochelatase family.</text>
</comment>
<dbReference type="GO" id="GO:0004325">
    <property type="term" value="F:ferrochelatase activity"/>
    <property type="evidence" value="ECO:0007669"/>
    <property type="project" value="UniProtKB-UniRule"/>
</dbReference>
<dbReference type="OrthoDB" id="9776380at2"/>
<keyword evidence="10" id="KW-1185">Reference proteome</keyword>
<dbReference type="InterPro" id="IPR001015">
    <property type="entry name" value="Ferrochelatase"/>
</dbReference>
<keyword evidence="2 7" id="KW-0408">Iron</keyword>
<dbReference type="EC" id="4.98.1.1" evidence="7"/>
<dbReference type="PANTHER" id="PTHR11108:SF1">
    <property type="entry name" value="FERROCHELATASE, MITOCHONDRIAL"/>
    <property type="match status" value="1"/>
</dbReference>
<dbReference type="PANTHER" id="PTHR11108">
    <property type="entry name" value="FERROCHELATASE"/>
    <property type="match status" value="1"/>
</dbReference>
<accession>A0A0S4LAA4</accession>
<comment type="function">
    <text evidence="7">Catalyzes the ferrous insertion into protoporphyrin IX.</text>
</comment>
<dbReference type="EMBL" id="CZPZ01000005">
    <property type="protein sequence ID" value="CUS33544.1"/>
    <property type="molecule type" value="Genomic_DNA"/>
</dbReference>
<evidence type="ECO:0000256" key="5">
    <source>
        <dbReference type="ARBA" id="ARBA00023244"/>
    </source>
</evidence>
<comment type="pathway">
    <text evidence="7">Porphyrin-containing compound metabolism; protoheme biosynthesis; protoheme from protoporphyrin-IX: step 1/1.</text>
</comment>
<evidence type="ECO:0000256" key="1">
    <source>
        <dbReference type="ARBA" id="ARBA00007718"/>
    </source>
</evidence>
<evidence type="ECO:0000256" key="7">
    <source>
        <dbReference type="HAMAP-Rule" id="MF_00323"/>
    </source>
</evidence>
<dbReference type="RefSeq" id="WP_090895163.1">
    <property type="nucleotide sequence ID" value="NZ_CZPZ01000005.1"/>
</dbReference>
<dbReference type="Proteomes" id="UP000198736">
    <property type="component" value="Unassembled WGS sequence"/>
</dbReference>
<keyword evidence="4 7" id="KW-0456">Lyase</keyword>
<keyword evidence="3 7" id="KW-0350">Heme biosynthesis</keyword>
<keyword evidence="5 7" id="KW-0627">Porphyrin biosynthesis</keyword>
<keyword evidence="7" id="KW-0479">Metal-binding</keyword>
<feature type="binding site" evidence="7">
    <location>
        <position position="185"/>
    </location>
    <ligand>
        <name>Fe(2+)</name>
        <dbReference type="ChEBI" id="CHEBI:29033"/>
    </ligand>
</feature>
<dbReference type="SUPFAM" id="SSF53800">
    <property type="entry name" value="Chelatase"/>
    <property type="match status" value="1"/>
</dbReference>
<dbReference type="GO" id="GO:0006783">
    <property type="term" value="P:heme biosynthetic process"/>
    <property type="evidence" value="ECO:0007669"/>
    <property type="project" value="UniProtKB-UniRule"/>
</dbReference>
<proteinExistence type="inferred from homology"/>
<name>A0A0S4LAA4_9BACT</name>
<sequence>MPATHRHTAILLMAMGGPDCLENVEPFLLDVRGGRPTSPELIEEIRERYRVTGGKSPAVGITHEVAKKLEQQLNSSRNGRYRVYVGLRHWHPFIKETYAELLKSSPEQIIGICMAPQQSSLSTGAYRKKVEEARAGLGDGTPVTYLGSWNRHPKLIAALVESIRQGLLKFPADARASVPVLFTAHSLPERIVAMKDPYPDEVTGTVEAVTQHLGNRPTYFAYQSQGRSSEPWLGPTVESMLETIQLAGHRYVLVAPIGFICDHVETLFDIDIELKQLAMNRGIHLERMAMLNDSLPLIETLRDVLAAHESSLPIQS</sequence>